<dbReference type="Proteomes" id="UP001234178">
    <property type="component" value="Unassembled WGS sequence"/>
</dbReference>
<name>A0ABR0AGG2_9CRUS</name>
<keyword evidence="2" id="KW-1185">Reference proteome</keyword>
<evidence type="ECO:0008006" key="3">
    <source>
        <dbReference type="Google" id="ProtNLM"/>
    </source>
</evidence>
<dbReference type="SUPFAM" id="SSF55729">
    <property type="entry name" value="Acyl-CoA N-acyltransferases (Nat)"/>
    <property type="match status" value="1"/>
</dbReference>
<dbReference type="PANTHER" id="PTHR20905">
    <property type="entry name" value="N-ACETYLTRANSFERASE-RELATED"/>
    <property type="match status" value="1"/>
</dbReference>
<dbReference type="InterPro" id="IPR016181">
    <property type="entry name" value="Acyl_CoA_acyltransferase"/>
</dbReference>
<sequence length="310" mass="35260">MKRGDKQCLALMDAGKWISSLFTSYFCPWFLPSRSATPPRTSTSVDVKSQPNDPVVKMKGTMTRGDLTLNWTHHDSDLPDFCFHTIQQEDVSQVSDFLLKYFFPEEPLGQSLKLDPNEEVRPWLPKMLEHEIREGLSIVVRRRSASGEESTSEDVGEVVAVCLNDVERTVSDAEDVNIFSFVTRDSQPNMWKITRVLDELVAEADLFNCYQIEALVSCQMLCVDPRFGGRGLAQKLIRLTEDLTRTMDYSLIISEATSEFSARAFLKAGFHCQKTLPYDTFAFDDGEQPFRQLASTSVHKTARLMVKYIK</sequence>
<dbReference type="EMBL" id="JAOYFB010000037">
    <property type="protein sequence ID" value="KAK4024224.1"/>
    <property type="molecule type" value="Genomic_DNA"/>
</dbReference>
<evidence type="ECO:0000313" key="1">
    <source>
        <dbReference type="EMBL" id="KAK4024224.1"/>
    </source>
</evidence>
<protein>
    <recommendedName>
        <fullName evidence="3">N-acetyltransferase domain-containing protein</fullName>
    </recommendedName>
</protein>
<comment type="caution">
    <text evidence="1">The sequence shown here is derived from an EMBL/GenBank/DDBJ whole genome shotgun (WGS) entry which is preliminary data.</text>
</comment>
<dbReference type="Gene3D" id="3.40.630.30">
    <property type="match status" value="1"/>
</dbReference>
<organism evidence="1 2">
    <name type="scientific">Daphnia magna</name>
    <dbReference type="NCBI Taxonomy" id="35525"/>
    <lineage>
        <taxon>Eukaryota</taxon>
        <taxon>Metazoa</taxon>
        <taxon>Ecdysozoa</taxon>
        <taxon>Arthropoda</taxon>
        <taxon>Crustacea</taxon>
        <taxon>Branchiopoda</taxon>
        <taxon>Diplostraca</taxon>
        <taxon>Cladocera</taxon>
        <taxon>Anomopoda</taxon>
        <taxon>Daphniidae</taxon>
        <taxon>Daphnia</taxon>
    </lineage>
</organism>
<dbReference type="PANTHER" id="PTHR20905:SF1">
    <property type="entry name" value="AT07410P-RELATED"/>
    <property type="match status" value="1"/>
</dbReference>
<evidence type="ECO:0000313" key="2">
    <source>
        <dbReference type="Proteomes" id="UP001234178"/>
    </source>
</evidence>
<accession>A0ABR0AGG2</accession>
<reference evidence="1 2" key="1">
    <citation type="journal article" date="2023" name="Nucleic Acids Res.">
        <title>The hologenome of Daphnia magna reveals possible DNA methylation and microbiome-mediated evolution of the host genome.</title>
        <authorList>
            <person name="Chaturvedi A."/>
            <person name="Li X."/>
            <person name="Dhandapani V."/>
            <person name="Marshall H."/>
            <person name="Kissane S."/>
            <person name="Cuenca-Cambronero M."/>
            <person name="Asole G."/>
            <person name="Calvet F."/>
            <person name="Ruiz-Romero M."/>
            <person name="Marangio P."/>
            <person name="Guigo R."/>
            <person name="Rago D."/>
            <person name="Mirbahai L."/>
            <person name="Eastwood N."/>
            <person name="Colbourne J.K."/>
            <person name="Zhou J."/>
            <person name="Mallon E."/>
            <person name="Orsini L."/>
        </authorList>
    </citation>
    <scope>NUCLEOTIDE SEQUENCE [LARGE SCALE GENOMIC DNA]</scope>
    <source>
        <strain evidence="1">LRV0_1</strain>
    </source>
</reference>
<proteinExistence type="predicted"/>
<gene>
    <name evidence="1" type="ORF">OUZ56_009611</name>
</gene>
<dbReference type="CDD" id="cd04301">
    <property type="entry name" value="NAT_SF"/>
    <property type="match status" value="1"/>
</dbReference>